<dbReference type="GO" id="GO:0008237">
    <property type="term" value="F:metallopeptidase activity"/>
    <property type="evidence" value="ECO:0007669"/>
    <property type="project" value="UniProtKB-KW"/>
</dbReference>
<dbReference type="SUPFAM" id="SSF55166">
    <property type="entry name" value="Hedgehog/DD-peptidase"/>
    <property type="match status" value="1"/>
</dbReference>
<dbReference type="PANTHER" id="PTHR43126:SF1">
    <property type="entry name" value="D-ALANYL-D-ALANINE DIPEPTIDASE"/>
    <property type="match status" value="1"/>
</dbReference>
<keyword evidence="4 9" id="KW-0378">Hydrolase</keyword>
<keyword evidence="6 9" id="KW-0224">Dipeptidase</keyword>
<evidence type="ECO:0000256" key="9">
    <source>
        <dbReference type="HAMAP-Rule" id="MF_01924"/>
    </source>
</evidence>
<evidence type="ECO:0000256" key="4">
    <source>
        <dbReference type="ARBA" id="ARBA00022801"/>
    </source>
</evidence>
<evidence type="ECO:0000313" key="10">
    <source>
        <dbReference type="EMBL" id="CAA9295781.1"/>
    </source>
</evidence>
<proteinExistence type="inferred from homology"/>
<comment type="function">
    <text evidence="9">Catalyzes hydrolysis of the D-alanyl-D-alanine dipeptide.</text>
</comment>
<dbReference type="InterPro" id="IPR009045">
    <property type="entry name" value="Zn_M74/Hedgehog-like"/>
</dbReference>
<dbReference type="AlphaFoldDB" id="A0A6J4K4Y4"/>
<feature type="active site" description="Proton donor/acceptor" evidence="9">
    <location>
        <position position="230"/>
    </location>
</feature>
<evidence type="ECO:0000256" key="8">
    <source>
        <dbReference type="ARBA" id="ARBA00023316"/>
    </source>
</evidence>
<comment type="catalytic activity">
    <reaction evidence="1 9">
        <text>D-alanyl-D-alanine + H2O = 2 D-alanine</text>
        <dbReference type="Rhea" id="RHEA:20661"/>
        <dbReference type="ChEBI" id="CHEBI:15377"/>
        <dbReference type="ChEBI" id="CHEBI:57416"/>
        <dbReference type="ChEBI" id="CHEBI:57822"/>
        <dbReference type="EC" id="3.4.13.22"/>
    </reaction>
</comment>
<dbReference type="EC" id="3.4.13.22" evidence="9"/>
<feature type="site" description="Transition state stabilizer" evidence="9">
    <location>
        <position position="136"/>
    </location>
</feature>
<dbReference type="HAMAP" id="MF_01924">
    <property type="entry name" value="A_A_dipeptidase"/>
    <property type="match status" value="1"/>
</dbReference>
<keyword evidence="3 9" id="KW-0479">Metal-binding</keyword>
<accession>A0A6J4K4Y4</accession>
<comment type="similarity">
    <text evidence="9">Belongs to the peptidase M15D family.</text>
</comment>
<evidence type="ECO:0000256" key="6">
    <source>
        <dbReference type="ARBA" id="ARBA00022997"/>
    </source>
</evidence>
<keyword evidence="7 9" id="KW-0482">Metalloprotease</keyword>
<evidence type="ECO:0000256" key="1">
    <source>
        <dbReference type="ARBA" id="ARBA00001362"/>
    </source>
</evidence>
<feature type="binding site" evidence="9">
    <location>
        <position position="168"/>
    </location>
    <ligand>
        <name>Zn(2+)</name>
        <dbReference type="ChEBI" id="CHEBI:29105"/>
        <note>catalytic</note>
    </ligand>
</feature>
<protein>
    <recommendedName>
        <fullName evidence="9">D-alanyl-D-alanine dipeptidase</fullName>
        <shortName evidence="9">D-Ala-D-Ala dipeptidase</shortName>
        <ecNumber evidence="9">3.4.13.22</ecNumber>
    </recommendedName>
</protein>
<gene>
    <name evidence="10" type="ORF">AVDCRST_MAG11-472</name>
</gene>
<comment type="cofactor">
    <cofactor evidence="9">
        <name>Zn(2+)</name>
        <dbReference type="ChEBI" id="CHEBI:29105"/>
    </cofactor>
    <text evidence="9">Binds 1 zinc ion per subunit.</text>
</comment>
<evidence type="ECO:0000256" key="2">
    <source>
        <dbReference type="ARBA" id="ARBA00022670"/>
    </source>
</evidence>
<keyword evidence="8" id="KW-0961">Cell wall biogenesis/degradation</keyword>
<dbReference type="InterPro" id="IPR000755">
    <property type="entry name" value="A_A_dipeptidase"/>
</dbReference>
<feature type="binding site" evidence="9">
    <location>
        <position position="175"/>
    </location>
    <ligand>
        <name>Zn(2+)</name>
        <dbReference type="ChEBI" id="CHEBI:29105"/>
        <note>catalytic</note>
    </ligand>
</feature>
<keyword evidence="2 9" id="KW-0645">Protease</keyword>
<dbReference type="PANTHER" id="PTHR43126">
    <property type="entry name" value="D-ALANYL-D-ALANINE DIPEPTIDASE"/>
    <property type="match status" value="1"/>
</dbReference>
<dbReference type="Gene3D" id="3.30.1380.10">
    <property type="match status" value="1"/>
</dbReference>
<reference evidence="10" key="1">
    <citation type="submission" date="2020-02" db="EMBL/GenBank/DDBJ databases">
        <authorList>
            <person name="Meier V. D."/>
        </authorList>
    </citation>
    <scope>NUCLEOTIDE SEQUENCE</scope>
    <source>
        <strain evidence="10">AVDCRST_MAG11</strain>
    </source>
</reference>
<dbReference type="GO" id="GO:0071555">
    <property type="term" value="P:cell wall organization"/>
    <property type="evidence" value="ECO:0007669"/>
    <property type="project" value="UniProtKB-KW"/>
</dbReference>
<dbReference type="GO" id="GO:0160237">
    <property type="term" value="F:D-Ala-D-Ala dipeptidase activity"/>
    <property type="evidence" value="ECO:0007669"/>
    <property type="project" value="UniProtKB-EC"/>
</dbReference>
<sequence length="249" mass="27324">MSAPLLLPSPSVCVRPRPERRRSLPARVASALAALLVATACAPTGRARPAPPINTAELPVASNDQAERLLVDVARLDSTIAVDLRYRTGANFTGAPLPGYEANRALLRREPASALVRVQRALRPAGLRLLIWDAYRPARATDAMVRWTERVGRSDLIRDGYIAARSRHNLGVAVDLTLVDSAGRELAMGTPFDTFSEAAHTASASGEALANRLRLRRAMEREGFTAYDQEWWHFSHSTDAPLRFDLVIR</sequence>
<dbReference type="GO" id="GO:0006508">
    <property type="term" value="P:proteolysis"/>
    <property type="evidence" value="ECO:0007669"/>
    <property type="project" value="UniProtKB-KW"/>
</dbReference>
<evidence type="ECO:0000256" key="5">
    <source>
        <dbReference type="ARBA" id="ARBA00022833"/>
    </source>
</evidence>
<evidence type="ECO:0000256" key="3">
    <source>
        <dbReference type="ARBA" id="ARBA00022723"/>
    </source>
</evidence>
<evidence type="ECO:0000256" key="7">
    <source>
        <dbReference type="ARBA" id="ARBA00023049"/>
    </source>
</evidence>
<dbReference type="GO" id="GO:0008270">
    <property type="term" value="F:zinc ion binding"/>
    <property type="evidence" value="ECO:0007669"/>
    <property type="project" value="UniProtKB-UniRule"/>
</dbReference>
<name>A0A6J4K4Y4_9BACT</name>
<keyword evidence="5 9" id="KW-0862">Zinc</keyword>
<organism evidence="10">
    <name type="scientific">uncultured Gemmatimonadaceae bacterium</name>
    <dbReference type="NCBI Taxonomy" id="246130"/>
    <lineage>
        <taxon>Bacteria</taxon>
        <taxon>Pseudomonadati</taxon>
        <taxon>Gemmatimonadota</taxon>
        <taxon>Gemmatimonadia</taxon>
        <taxon>Gemmatimonadales</taxon>
        <taxon>Gemmatimonadaceae</taxon>
        <taxon>environmental samples</taxon>
    </lineage>
</organism>
<feature type="binding site" evidence="9">
    <location>
        <position position="233"/>
    </location>
    <ligand>
        <name>Zn(2+)</name>
        <dbReference type="ChEBI" id="CHEBI:29105"/>
        <note>catalytic</note>
    </ligand>
</feature>
<dbReference type="Pfam" id="PF01427">
    <property type="entry name" value="Peptidase_M15"/>
    <property type="match status" value="1"/>
</dbReference>
<dbReference type="EMBL" id="CADCTU010000105">
    <property type="protein sequence ID" value="CAA9295781.1"/>
    <property type="molecule type" value="Genomic_DNA"/>
</dbReference>